<dbReference type="EMBL" id="JBBHKQ010000002">
    <property type="protein sequence ID" value="MEJ5902560.1"/>
    <property type="molecule type" value="Genomic_DNA"/>
</dbReference>
<dbReference type="SUPFAM" id="SSF51621">
    <property type="entry name" value="Phosphoenolpyruvate/pyruvate domain"/>
    <property type="match status" value="1"/>
</dbReference>
<keyword evidence="1" id="KW-0456">Lyase</keyword>
<dbReference type="Pfam" id="PF13714">
    <property type="entry name" value="PEP_mutase"/>
    <property type="match status" value="1"/>
</dbReference>
<dbReference type="Proteomes" id="UP001362311">
    <property type="component" value="Unassembled WGS sequence"/>
</dbReference>
<dbReference type="Gene3D" id="3.20.20.60">
    <property type="entry name" value="Phosphoenolpyruvate-binding domains"/>
    <property type="match status" value="1"/>
</dbReference>
<dbReference type="InterPro" id="IPR040442">
    <property type="entry name" value="Pyrv_kinase-like_dom_sf"/>
</dbReference>
<gene>
    <name evidence="1" type="ORF">WIX40_20955</name>
</gene>
<dbReference type="RefSeq" id="WP_339441921.1">
    <property type="nucleotide sequence ID" value="NZ_JBBHKQ010000002.1"/>
</dbReference>
<dbReference type="InterPro" id="IPR039556">
    <property type="entry name" value="ICL/PEPM"/>
</dbReference>
<reference evidence="1 2" key="1">
    <citation type="submission" date="2024-03" db="EMBL/GenBank/DDBJ databases">
        <title>Reference genomes for the five species model microbial community.</title>
        <authorList>
            <person name="Padfield D."/>
        </authorList>
    </citation>
    <scope>NUCLEOTIDE SEQUENCE [LARGE SCALE GENOMIC DNA]</scope>
    <source>
        <strain evidence="1 2">AB1</strain>
    </source>
</reference>
<evidence type="ECO:0000313" key="2">
    <source>
        <dbReference type="Proteomes" id="UP001362311"/>
    </source>
</evidence>
<comment type="caution">
    <text evidence="1">The sequence shown here is derived from an EMBL/GenBank/DDBJ whole genome shotgun (WGS) entry which is preliminary data.</text>
</comment>
<dbReference type="PANTHER" id="PTHR42905">
    <property type="entry name" value="PHOSPHOENOLPYRUVATE CARBOXYLASE"/>
    <property type="match status" value="1"/>
</dbReference>
<name>A0ABD5K0N8_9HYPH</name>
<protein>
    <submittedName>
        <fullName evidence="1">Isocitrate lyase/PEP mutase family protein</fullName>
    </submittedName>
</protein>
<evidence type="ECO:0000313" key="1">
    <source>
        <dbReference type="EMBL" id="MEJ5902560.1"/>
    </source>
</evidence>
<dbReference type="CDD" id="cd00377">
    <property type="entry name" value="ICL_PEPM"/>
    <property type="match status" value="1"/>
</dbReference>
<organism evidence="1 2">
    <name type="scientific">Ochrobactrum teleogrylli</name>
    <dbReference type="NCBI Taxonomy" id="2479765"/>
    <lineage>
        <taxon>Bacteria</taxon>
        <taxon>Pseudomonadati</taxon>
        <taxon>Pseudomonadota</taxon>
        <taxon>Alphaproteobacteria</taxon>
        <taxon>Hyphomicrobiales</taxon>
        <taxon>Brucellaceae</taxon>
        <taxon>Brucella/Ochrobactrum group</taxon>
        <taxon>Ochrobactrum</taxon>
    </lineage>
</organism>
<dbReference type="GO" id="GO:0016833">
    <property type="term" value="F:oxo-acid-lyase activity"/>
    <property type="evidence" value="ECO:0007669"/>
    <property type="project" value="UniProtKB-ARBA"/>
</dbReference>
<dbReference type="PANTHER" id="PTHR42905:SF5">
    <property type="entry name" value="CARBOXYVINYL-CARBOXYPHOSPHONATE PHOSPHORYLMUTASE, CHLOROPLASTIC"/>
    <property type="match status" value="1"/>
</dbReference>
<proteinExistence type="predicted"/>
<dbReference type="AlphaFoldDB" id="A0ABD5K0N8"/>
<dbReference type="InterPro" id="IPR015813">
    <property type="entry name" value="Pyrv/PenolPyrv_kinase-like_dom"/>
</dbReference>
<sequence length="296" mass="32177">MTLSKREFRERLINQKTVWAAGAYDAMSARYIEKAGFDAVMTSGFGVSASFLGMPDAELYTMSENLAVVKNVVNTVKAPVIADIDTAYGNAINAMRTIREFESVGVAAVIMEDQVSPKRCPICVGGVEIVPIDEAVGKIKAAVAARTNPDLVIIARTDAATEEEAMIRAKTYVAAGADMIQPISKCFRSIEGLRAMRQAAGVPLSLQMLGWLEKDLSPDEVESVAGMATFALVPLMSAAKALQENLTRLARDKSSRNLPRAVEAHDPFIDFIGFKEIEEQQLKYLNNQPTATWRAA</sequence>
<accession>A0ABD5K0N8</accession>